<dbReference type="EMBL" id="KI912114">
    <property type="protein sequence ID" value="ETS78704.1"/>
    <property type="molecule type" value="Genomic_DNA"/>
</dbReference>
<dbReference type="PANTHER" id="PTHR42695">
    <property type="entry name" value="GLUTAMINE AMIDOTRANSFERASE YLR126C-RELATED"/>
    <property type="match status" value="1"/>
</dbReference>
<evidence type="ECO:0000313" key="2">
    <source>
        <dbReference type="EMBL" id="ETS78704.1"/>
    </source>
</evidence>
<dbReference type="PROSITE" id="PS51273">
    <property type="entry name" value="GATASE_TYPE_1"/>
    <property type="match status" value="1"/>
</dbReference>
<dbReference type="InterPro" id="IPR017926">
    <property type="entry name" value="GATASE"/>
</dbReference>
<dbReference type="OMA" id="FECERLV"/>
<gene>
    <name evidence="2" type="ORF">PFICI_08557</name>
</gene>
<dbReference type="OrthoDB" id="1669814at2759"/>
<dbReference type="InterPro" id="IPR044992">
    <property type="entry name" value="ChyE-like"/>
</dbReference>
<dbReference type="InParanoid" id="W3WY34"/>
<dbReference type="Gene3D" id="3.40.50.880">
    <property type="match status" value="1"/>
</dbReference>
<feature type="domain" description="Glutamine amidotransferase" evidence="1">
    <location>
        <begin position="58"/>
        <end position="222"/>
    </location>
</feature>
<keyword evidence="3" id="KW-1185">Reference proteome</keyword>
<dbReference type="CDD" id="cd01741">
    <property type="entry name" value="GATase1_1"/>
    <property type="match status" value="1"/>
</dbReference>
<organism evidence="2 3">
    <name type="scientific">Pestalotiopsis fici (strain W106-1 / CGMCC3.15140)</name>
    <dbReference type="NCBI Taxonomy" id="1229662"/>
    <lineage>
        <taxon>Eukaryota</taxon>
        <taxon>Fungi</taxon>
        <taxon>Dikarya</taxon>
        <taxon>Ascomycota</taxon>
        <taxon>Pezizomycotina</taxon>
        <taxon>Sordariomycetes</taxon>
        <taxon>Xylariomycetidae</taxon>
        <taxon>Amphisphaeriales</taxon>
        <taxon>Sporocadaceae</taxon>
        <taxon>Pestalotiopsis</taxon>
    </lineage>
</organism>
<dbReference type="HOGENOM" id="CLU_054974_0_2_1"/>
<accession>W3WY34</accession>
<sequence length="270" mass="30090">MTVDTKPRLVRVAVFECLELAANIAQTRGQFVDVFAAWLQRAALSYNSRRPLAEQVRIETTAYNVVQGQYPPTLDDIDAIIVSGSTASAYDQDPWILRLAEYLKDVYTHNQRVRLFGGCFGHQLMVHTLLRENGAFVEKSPNGWEIGVHEVALNPKFKAHFPVLEGVSKISCQFLHADHAVLDEAQLGDGWVRVGASSLCNVQGVYKPGKVLTFQGHPEFDGFLNEQGVRNLEKGAVLNREQVESALKLIHQEDDAILHGEVVIDFIVRA</sequence>
<dbReference type="PANTHER" id="PTHR42695:SF6">
    <property type="entry name" value="GLUTAMINE AMIDOTRANSFERASE DOMAIN-CONTAINING PROTEIN"/>
    <property type="match status" value="1"/>
</dbReference>
<dbReference type="GeneID" id="19273570"/>
<dbReference type="RefSeq" id="XP_007835329.1">
    <property type="nucleotide sequence ID" value="XM_007837138.1"/>
</dbReference>
<dbReference type="Proteomes" id="UP000030651">
    <property type="component" value="Unassembled WGS sequence"/>
</dbReference>
<dbReference type="AlphaFoldDB" id="W3WY34"/>
<dbReference type="InterPro" id="IPR029062">
    <property type="entry name" value="Class_I_gatase-like"/>
</dbReference>
<evidence type="ECO:0000313" key="3">
    <source>
        <dbReference type="Proteomes" id="UP000030651"/>
    </source>
</evidence>
<proteinExistence type="predicted"/>
<reference evidence="3" key="1">
    <citation type="journal article" date="2015" name="BMC Genomics">
        <title>Genomic and transcriptomic analysis of the endophytic fungus Pestalotiopsis fici reveals its lifestyle and high potential for synthesis of natural products.</title>
        <authorList>
            <person name="Wang X."/>
            <person name="Zhang X."/>
            <person name="Liu L."/>
            <person name="Xiang M."/>
            <person name="Wang W."/>
            <person name="Sun X."/>
            <person name="Che Y."/>
            <person name="Guo L."/>
            <person name="Liu G."/>
            <person name="Guo L."/>
            <person name="Wang C."/>
            <person name="Yin W.B."/>
            <person name="Stadler M."/>
            <person name="Zhang X."/>
            <person name="Liu X."/>
        </authorList>
    </citation>
    <scope>NUCLEOTIDE SEQUENCE [LARGE SCALE GENOMIC DNA]</scope>
    <source>
        <strain evidence="3">W106-1 / CGMCC3.15140</strain>
    </source>
</reference>
<dbReference type="KEGG" id="pfy:PFICI_08557"/>
<evidence type="ECO:0000259" key="1">
    <source>
        <dbReference type="Pfam" id="PF00117"/>
    </source>
</evidence>
<dbReference type="STRING" id="1229662.W3WY34"/>
<dbReference type="GO" id="GO:0005829">
    <property type="term" value="C:cytosol"/>
    <property type="evidence" value="ECO:0007669"/>
    <property type="project" value="TreeGrafter"/>
</dbReference>
<dbReference type="Pfam" id="PF00117">
    <property type="entry name" value="GATase"/>
    <property type="match status" value="1"/>
</dbReference>
<dbReference type="SUPFAM" id="SSF52317">
    <property type="entry name" value="Class I glutamine amidotransferase-like"/>
    <property type="match status" value="1"/>
</dbReference>
<dbReference type="eggNOG" id="KOG3179">
    <property type="taxonomic scope" value="Eukaryota"/>
</dbReference>
<dbReference type="GO" id="GO:0005634">
    <property type="term" value="C:nucleus"/>
    <property type="evidence" value="ECO:0007669"/>
    <property type="project" value="TreeGrafter"/>
</dbReference>
<protein>
    <recommendedName>
        <fullName evidence="1">Glutamine amidotransferase domain-containing protein</fullName>
    </recommendedName>
</protein>
<name>W3WY34_PESFW</name>